<sequence>MSRPNRAQANDDYDIGDWYSASRKSRAMSVMPGYQQQQHPSHYPQNIGSEPLPQYQQPPRQQPTYTQPSAHANGGNYDGSADKQGQVYHPQGRPRTQQQQRHLAPMPSNAYASAGPYTPASNLNSQHYDPALPHAPETQFGSRVPTGYSQRPVTASTVGSGHAMGMSFPASLRQSKSRQELLQCYGVSPVAEKALYLDVPSASAGYVPPARPTTAAVQLSRNKTLKDGYSRRRAGGDSGMGESIDGLVNSATSLLATVLASKPAPAPTA</sequence>
<feature type="region of interest" description="Disordered" evidence="1">
    <location>
        <begin position="26"/>
        <end position="160"/>
    </location>
</feature>
<reference evidence="2" key="1">
    <citation type="submission" date="2022-07" db="EMBL/GenBank/DDBJ databases">
        <title>Phylogenomic reconstructions and comparative analyses of Kickxellomycotina fungi.</title>
        <authorList>
            <person name="Reynolds N.K."/>
            <person name="Stajich J.E."/>
            <person name="Barry K."/>
            <person name="Grigoriev I.V."/>
            <person name="Crous P."/>
            <person name="Smith M.E."/>
        </authorList>
    </citation>
    <scope>NUCLEOTIDE SEQUENCE</scope>
    <source>
        <strain evidence="2">RSA 476</strain>
    </source>
</reference>
<organism evidence="2 3">
    <name type="scientific">Coemansia aciculifera</name>
    <dbReference type="NCBI Taxonomy" id="417176"/>
    <lineage>
        <taxon>Eukaryota</taxon>
        <taxon>Fungi</taxon>
        <taxon>Fungi incertae sedis</taxon>
        <taxon>Zoopagomycota</taxon>
        <taxon>Kickxellomycotina</taxon>
        <taxon>Kickxellomycetes</taxon>
        <taxon>Kickxellales</taxon>
        <taxon>Kickxellaceae</taxon>
        <taxon>Coemansia</taxon>
    </lineage>
</organism>
<feature type="compositionally biased region" description="Low complexity" evidence="1">
    <location>
        <begin position="90"/>
        <end position="101"/>
    </location>
</feature>
<evidence type="ECO:0000313" key="2">
    <source>
        <dbReference type="EMBL" id="KAJ2863467.1"/>
    </source>
</evidence>
<name>A0A9W8M303_9FUNG</name>
<evidence type="ECO:0000313" key="3">
    <source>
        <dbReference type="Proteomes" id="UP001140074"/>
    </source>
</evidence>
<dbReference type="Proteomes" id="UP001140074">
    <property type="component" value="Unassembled WGS sequence"/>
</dbReference>
<feature type="compositionally biased region" description="Polar residues" evidence="1">
    <location>
        <begin position="147"/>
        <end position="159"/>
    </location>
</feature>
<gene>
    <name evidence="2" type="ORF">GGH94_003592</name>
</gene>
<feature type="compositionally biased region" description="Low complexity" evidence="1">
    <location>
        <begin position="34"/>
        <end position="68"/>
    </location>
</feature>
<dbReference type="AlphaFoldDB" id="A0A9W8M303"/>
<protein>
    <submittedName>
        <fullName evidence="2">Uncharacterized protein</fullName>
    </submittedName>
</protein>
<keyword evidence="3" id="KW-1185">Reference proteome</keyword>
<comment type="caution">
    <text evidence="2">The sequence shown here is derived from an EMBL/GenBank/DDBJ whole genome shotgun (WGS) entry which is preliminary data.</text>
</comment>
<proteinExistence type="predicted"/>
<dbReference type="EMBL" id="JANBUY010000122">
    <property type="protein sequence ID" value="KAJ2863467.1"/>
    <property type="molecule type" value="Genomic_DNA"/>
</dbReference>
<evidence type="ECO:0000256" key="1">
    <source>
        <dbReference type="SAM" id="MobiDB-lite"/>
    </source>
</evidence>
<accession>A0A9W8M303</accession>